<organism evidence="2">
    <name type="scientific">Strombidium inclinatum</name>
    <dbReference type="NCBI Taxonomy" id="197538"/>
    <lineage>
        <taxon>Eukaryota</taxon>
        <taxon>Sar</taxon>
        <taxon>Alveolata</taxon>
        <taxon>Ciliophora</taxon>
        <taxon>Intramacronucleata</taxon>
        <taxon>Spirotrichea</taxon>
        <taxon>Oligotrichia</taxon>
        <taxon>Strombidiidae</taxon>
        <taxon>Strombidium</taxon>
    </lineage>
</organism>
<evidence type="ECO:0000256" key="1">
    <source>
        <dbReference type="SAM" id="MobiDB-lite"/>
    </source>
</evidence>
<dbReference type="AlphaFoldDB" id="A0A7S3INR2"/>
<evidence type="ECO:0000313" key="2">
    <source>
        <dbReference type="EMBL" id="CAE0328680.1"/>
    </source>
</evidence>
<proteinExistence type="predicted"/>
<reference evidence="2" key="1">
    <citation type="submission" date="2021-01" db="EMBL/GenBank/DDBJ databases">
        <authorList>
            <person name="Corre E."/>
            <person name="Pelletier E."/>
            <person name="Niang G."/>
            <person name="Scheremetjew M."/>
            <person name="Finn R."/>
            <person name="Kale V."/>
            <person name="Holt S."/>
            <person name="Cochrane G."/>
            <person name="Meng A."/>
            <person name="Brown T."/>
            <person name="Cohen L."/>
        </authorList>
    </citation>
    <scope>NUCLEOTIDE SEQUENCE</scope>
    <source>
        <strain evidence="2">S3</strain>
    </source>
</reference>
<name>A0A7S3INR2_9SPIT</name>
<feature type="region of interest" description="Disordered" evidence="1">
    <location>
        <begin position="37"/>
        <end position="103"/>
    </location>
</feature>
<feature type="compositionally biased region" description="Basic and acidic residues" evidence="1">
    <location>
        <begin position="92"/>
        <end position="103"/>
    </location>
</feature>
<gene>
    <name evidence="2" type="ORF">SINC0208_LOCUS9308</name>
</gene>
<protein>
    <submittedName>
        <fullName evidence="2">Uncharacterized protein</fullName>
    </submittedName>
</protein>
<accession>A0A7S3INR2</accession>
<sequence length="103" mass="11583">MADIIENFPANDQGDFHDQMLKIGSDVGTAARILLDFNGTSTPTPKKEKDSTEPDSQTPDLEDIDQKIKEMEGSRHQQSHHPPKNNGESMEDMFKDIFKHDGN</sequence>
<dbReference type="EMBL" id="HBIH01023303">
    <property type="protein sequence ID" value="CAE0328680.1"/>
    <property type="molecule type" value="Transcribed_RNA"/>
</dbReference>
<feature type="compositionally biased region" description="Basic and acidic residues" evidence="1">
    <location>
        <begin position="64"/>
        <end position="75"/>
    </location>
</feature>